<dbReference type="Gene3D" id="3.90.180.10">
    <property type="entry name" value="Medium-chain alcohol dehydrogenases, catalytic domain"/>
    <property type="match status" value="1"/>
</dbReference>
<protein>
    <submittedName>
        <fullName evidence="2">Oxidoreductase</fullName>
    </submittedName>
</protein>
<dbReference type="EMBL" id="QWEE01000122">
    <property type="protein sequence ID" value="RII91851.1"/>
    <property type="molecule type" value="Genomic_DNA"/>
</dbReference>
<reference evidence="2 3" key="1">
    <citation type="submission" date="2018-08" db="EMBL/GenBank/DDBJ databases">
        <title>Genome Sequence of Clavibacter michiganensis Subspecies type strains, and the Atypical Peach-Colored Strains Isolated from Tomato.</title>
        <authorList>
            <person name="Osdaghi E."/>
            <person name="Portier P."/>
            <person name="Briand M."/>
            <person name="Jacques M.-A."/>
        </authorList>
    </citation>
    <scope>NUCLEOTIDE SEQUENCE [LARGE SCALE GENOMIC DNA]</scope>
    <source>
        <strain evidence="2 3">CFBP 8216</strain>
    </source>
</reference>
<dbReference type="Pfam" id="PF08240">
    <property type="entry name" value="ADH_N"/>
    <property type="match status" value="1"/>
</dbReference>
<accession>A0ABX9N5K2</accession>
<dbReference type="InterPro" id="IPR013154">
    <property type="entry name" value="ADH-like_N"/>
</dbReference>
<name>A0ABX9N5K2_9MICO</name>
<sequence length="122" mass="12141">MTYRALVAEQTVADDGTTGIEVALRDLPDERATGGPDGPGDGEVALDVLYSSVNYKDGMLLGGRPGIARTSPLVAGIDAVGTVAGSGSDAFSPGDLVVLNGAGLGESRDGGLAERVRVPAAS</sequence>
<evidence type="ECO:0000313" key="2">
    <source>
        <dbReference type="EMBL" id="RII91851.1"/>
    </source>
</evidence>
<evidence type="ECO:0000259" key="1">
    <source>
        <dbReference type="Pfam" id="PF08240"/>
    </source>
</evidence>
<organism evidence="2 3">
    <name type="scientific">Clavibacter californiensis</name>
    <dbReference type="NCBI Taxonomy" id="1401995"/>
    <lineage>
        <taxon>Bacteria</taxon>
        <taxon>Bacillati</taxon>
        <taxon>Actinomycetota</taxon>
        <taxon>Actinomycetes</taxon>
        <taxon>Micrococcales</taxon>
        <taxon>Microbacteriaceae</taxon>
        <taxon>Clavibacter</taxon>
    </lineage>
</organism>
<evidence type="ECO:0000313" key="3">
    <source>
        <dbReference type="Proteomes" id="UP000265355"/>
    </source>
</evidence>
<feature type="domain" description="Alcohol dehydrogenase-like N-terminal" evidence="1">
    <location>
        <begin position="40"/>
        <end position="121"/>
    </location>
</feature>
<proteinExistence type="predicted"/>
<feature type="non-terminal residue" evidence="2">
    <location>
        <position position="122"/>
    </location>
</feature>
<dbReference type="Proteomes" id="UP000265355">
    <property type="component" value="Unassembled WGS sequence"/>
</dbReference>
<dbReference type="RefSeq" id="WP_390611033.1">
    <property type="nucleotide sequence ID" value="NZ_QWEE01000122.1"/>
</dbReference>
<dbReference type="SUPFAM" id="SSF50129">
    <property type="entry name" value="GroES-like"/>
    <property type="match status" value="1"/>
</dbReference>
<comment type="caution">
    <text evidence="2">The sequence shown here is derived from an EMBL/GenBank/DDBJ whole genome shotgun (WGS) entry which is preliminary data.</text>
</comment>
<gene>
    <name evidence="2" type="ORF">DZF98_08545</name>
</gene>
<dbReference type="InterPro" id="IPR011032">
    <property type="entry name" value="GroES-like_sf"/>
</dbReference>
<keyword evidence="3" id="KW-1185">Reference proteome</keyword>